<dbReference type="PROSITE" id="PS50093">
    <property type="entry name" value="PKD"/>
    <property type="match status" value="1"/>
</dbReference>
<dbReference type="EMBL" id="SNWP01000010">
    <property type="protein sequence ID" value="TDO28632.1"/>
    <property type="molecule type" value="Genomic_DNA"/>
</dbReference>
<name>A0A4R6J0B8_9BACT</name>
<dbReference type="SUPFAM" id="SSF49299">
    <property type="entry name" value="PKD domain"/>
    <property type="match status" value="1"/>
</dbReference>
<dbReference type="OrthoDB" id="1490014at2"/>
<dbReference type="InterPro" id="IPR022409">
    <property type="entry name" value="PKD/Chitinase_dom"/>
</dbReference>
<keyword evidence="3" id="KW-1185">Reference proteome</keyword>
<dbReference type="Gene3D" id="2.60.40.10">
    <property type="entry name" value="Immunoglobulins"/>
    <property type="match status" value="2"/>
</dbReference>
<dbReference type="Proteomes" id="UP000295741">
    <property type="component" value="Unassembled WGS sequence"/>
</dbReference>
<feature type="domain" description="PKD" evidence="1">
    <location>
        <begin position="310"/>
        <end position="376"/>
    </location>
</feature>
<dbReference type="Pfam" id="PF13585">
    <property type="entry name" value="CHU_C"/>
    <property type="match status" value="1"/>
</dbReference>
<sequence length="871" mass="95209">MKKYFFIIILLLSTVTTFARHVAGGELYYEYLGSGTSPNTSSYRITLRLFRECSSPGPFLENERVSVGIYDNSTLVSELSLPIQGSVNKLRLKTELFQCLVGNPEVCYEVAIYSNVISLPNNQNGYVLSRLGCCRIDRISNLATPLSVGSNYITRIPGTAILPEEHNSSPQFRVRDTALVCTNKKFILDFGATDADKDELTYSFCEGFTAASGSNNTAVPRTLSLEPLSYAAPFNGNQPLGDKVSIDPVTGIISGTAPAGGQYVVSVCITEWRNGRAIAEHRKDFILKVDDCDLIEADLPDKIIKCDNNTVLFQNGSTSSAITSYAWEFGVPSSPNNFSTQATPTFVYQDTGRYMVRLTVTGPEGCIGNDSTEVLVYPGFKTDFNSTGNCFQNPYLFFDATTAVYGVVNKWKWNFGVDTTLADTAILKNPSYKYVKGMSVFVTLVSESSKGCIDSARKAITIRDKPLINLPFRDTVICSVDSLLIPVTGSGTFNWLPNKNILAANTNRPVVFPKDTTKYIVTMQENGCTNSDTVTVNVVNFISVTLGADTTICQTDTFILRPNTIASSFVWTPATSLNNPGIKNPVAKPLSNTTYTVTGNLGRCQATDQINVHVAPYPRVNILTQDTVICYGSRVQLNGTFTGTQYRWTPTNSLFNAATLNPLAGPSQSTVYTLSVRDTLSGCPKTVTDSIRIHVIPFIQVNAGRDTTIVPDQPLQLQAFTSSGTQYTWTPSLGMNNTTILNPVIVLGDDIDSVVYRLRVSDLGGCYGEDDIKVRVFKGKPDILVPSAFTPNGDGNNDLFKPNPVGISQLQYFNIYNRAGQLIYSTHEQGKGWDGSYNGLKQPSGTYVYMVQGADFTGKTVFRKGTVVLIR</sequence>
<organism evidence="2 3">
    <name type="scientific">Sediminibacterium goheungense</name>
    <dbReference type="NCBI Taxonomy" id="1086393"/>
    <lineage>
        <taxon>Bacteria</taxon>
        <taxon>Pseudomonadati</taxon>
        <taxon>Bacteroidota</taxon>
        <taxon>Chitinophagia</taxon>
        <taxon>Chitinophagales</taxon>
        <taxon>Chitinophagaceae</taxon>
        <taxon>Sediminibacterium</taxon>
    </lineage>
</organism>
<dbReference type="RefSeq" id="WP_133473265.1">
    <property type="nucleotide sequence ID" value="NZ_SNWP01000010.1"/>
</dbReference>
<evidence type="ECO:0000259" key="1">
    <source>
        <dbReference type="PROSITE" id="PS50093"/>
    </source>
</evidence>
<gene>
    <name evidence="2" type="ORF">BC659_0710</name>
</gene>
<dbReference type="InterPro" id="IPR000601">
    <property type="entry name" value="PKD_dom"/>
</dbReference>
<dbReference type="InterPro" id="IPR026341">
    <property type="entry name" value="T9SS_type_B"/>
</dbReference>
<comment type="caution">
    <text evidence="2">The sequence shown here is derived from an EMBL/GenBank/DDBJ whole genome shotgun (WGS) entry which is preliminary data.</text>
</comment>
<accession>A0A4R6J0B8</accession>
<dbReference type="Pfam" id="PF18911">
    <property type="entry name" value="PKD_4"/>
    <property type="match status" value="1"/>
</dbReference>
<proteinExistence type="predicted"/>
<dbReference type="AlphaFoldDB" id="A0A4R6J0B8"/>
<dbReference type="SMART" id="SM00089">
    <property type="entry name" value="PKD"/>
    <property type="match status" value="2"/>
</dbReference>
<reference evidence="2 3" key="1">
    <citation type="submission" date="2019-03" db="EMBL/GenBank/DDBJ databases">
        <title>Genomic Encyclopedia of Archaeal and Bacterial Type Strains, Phase II (KMG-II): from individual species to whole genera.</title>
        <authorList>
            <person name="Goeker M."/>
        </authorList>
    </citation>
    <scope>NUCLEOTIDE SEQUENCE [LARGE SCALE GENOMIC DNA]</scope>
    <source>
        <strain evidence="2 3">DSM 28323</strain>
    </source>
</reference>
<dbReference type="InterPro" id="IPR035986">
    <property type="entry name" value="PKD_dom_sf"/>
</dbReference>
<dbReference type="NCBIfam" id="TIGR04131">
    <property type="entry name" value="Bac_Flav_CTERM"/>
    <property type="match status" value="1"/>
</dbReference>
<dbReference type="InterPro" id="IPR013783">
    <property type="entry name" value="Ig-like_fold"/>
</dbReference>
<evidence type="ECO:0000313" key="2">
    <source>
        <dbReference type="EMBL" id="TDO28632.1"/>
    </source>
</evidence>
<protein>
    <submittedName>
        <fullName evidence="2">Gliding motility-associated-like protein</fullName>
    </submittedName>
</protein>
<evidence type="ECO:0000313" key="3">
    <source>
        <dbReference type="Proteomes" id="UP000295741"/>
    </source>
</evidence>
<dbReference type="CDD" id="cd00146">
    <property type="entry name" value="PKD"/>
    <property type="match status" value="1"/>
</dbReference>